<accession>I3R7Y9</accession>
<dbReference type="Proteomes" id="UP000006469">
    <property type="component" value="Chromosome"/>
</dbReference>
<dbReference type="KEGG" id="hme:HFX_2672"/>
<protein>
    <submittedName>
        <fullName evidence="1">Uncharacterized protein</fullName>
    </submittedName>
</protein>
<dbReference type="AlphaFoldDB" id="I3R7Y9"/>
<evidence type="ECO:0000313" key="2">
    <source>
        <dbReference type="Proteomes" id="UP000006469"/>
    </source>
</evidence>
<dbReference type="EMBL" id="CP001868">
    <property type="protein sequence ID" value="AFK20349.1"/>
    <property type="molecule type" value="Genomic_DNA"/>
</dbReference>
<sequence>MSLDAHVVQTVFGPMDCRERVEVLPKVVVIAQTVGDSQLAWMAARSRLDDFLHPWTLFDTRVVYVYDGCILRYVAD</sequence>
<name>I3R7Y9_HALMT</name>
<evidence type="ECO:0000313" key="1">
    <source>
        <dbReference type="EMBL" id="AFK20349.1"/>
    </source>
</evidence>
<dbReference type="HOGENOM" id="CLU_2645766_0_0_2"/>
<organism evidence="1 2">
    <name type="scientific">Haloferax mediterranei (strain ATCC 33500 / DSM 1411 / JCM 8866 / NBRC 14739 / NCIMB 2177 / R-4)</name>
    <name type="common">Halobacterium mediterranei</name>
    <dbReference type="NCBI Taxonomy" id="523841"/>
    <lineage>
        <taxon>Archaea</taxon>
        <taxon>Methanobacteriati</taxon>
        <taxon>Methanobacteriota</taxon>
        <taxon>Stenosarchaea group</taxon>
        <taxon>Halobacteria</taxon>
        <taxon>Halobacteriales</taxon>
        <taxon>Haloferacaceae</taxon>
        <taxon>Haloferax</taxon>
    </lineage>
</organism>
<proteinExistence type="predicted"/>
<reference evidence="1 2" key="1">
    <citation type="journal article" date="2012" name="J. Bacteriol.">
        <title>Complete genome sequence of the metabolically versatile halophilic archaeon Haloferax mediterranei, a poly(3-hydroxybutyrate-co-3-hydroxyvalerate) producer.</title>
        <authorList>
            <person name="Han J."/>
            <person name="Zhang F."/>
            <person name="Hou J."/>
            <person name="Liu X."/>
            <person name="Li M."/>
            <person name="Liu H."/>
            <person name="Cai L."/>
            <person name="Zhang B."/>
            <person name="Chen Y."/>
            <person name="Zhou J."/>
            <person name="Hu S."/>
            <person name="Xiang H."/>
        </authorList>
    </citation>
    <scope>NUCLEOTIDE SEQUENCE [LARGE SCALE GENOMIC DNA]</scope>
    <source>
        <strain evidence="2">ATCC 33500 / DSM 1411 / JCM 8866 / NBRC 14739 / NCIMB 2177 / R-4</strain>
    </source>
</reference>
<gene>
    <name evidence="1" type="ordered locus">HFX_2672</name>
</gene>